<dbReference type="AlphaFoldDB" id="A0A2S0WS89"/>
<dbReference type="Pfam" id="PF11222">
    <property type="entry name" value="DUF3017"/>
    <property type="match status" value="1"/>
</dbReference>
<keyword evidence="2" id="KW-0812">Transmembrane</keyword>
<dbReference type="EMBL" id="CP026952">
    <property type="protein sequence ID" value="AWB94197.1"/>
    <property type="molecule type" value="Genomic_DNA"/>
</dbReference>
<accession>A0A5F2EY72</accession>
<keyword evidence="4" id="KW-1185">Reference proteome</keyword>
<feature type="region of interest" description="Disordered" evidence="1">
    <location>
        <begin position="1"/>
        <end position="37"/>
    </location>
</feature>
<evidence type="ECO:0000256" key="2">
    <source>
        <dbReference type="SAM" id="Phobius"/>
    </source>
</evidence>
<keyword evidence="2" id="KW-1133">Transmembrane helix</keyword>
<evidence type="ECO:0000256" key="1">
    <source>
        <dbReference type="SAM" id="MobiDB-lite"/>
    </source>
</evidence>
<proteinExistence type="predicted"/>
<organism evidence="3 4">
    <name type="scientific">Aeromicrobium chenweiae</name>
    <dbReference type="NCBI Taxonomy" id="2079793"/>
    <lineage>
        <taxon>Bacteria</taxon>
        <taxon>Bacillati</taxon>
        <taxon>Actinomycetota</taxon>
        <taxon>Actinomycetes</taxon>
        <taxon>Propionibacteriales</taxon>
        <taxon>Nocardioidaceae</taxon>
        <taxon>Aeromicrobium</taxon>
    </lineage>
</organism>
<dbReference type="KEGG" id="aez:C3E78_14290"/>
<feature type="compositionally biased region" description="Basic and acidic residues" evidence="1">
    <location>
        <begin position="9"/>
        <end position="20"/>
    </location>
</feature>
<sequence length="121" mass="13136">MDLAQPRWRGTDDPRPAAGERRRHRRASQPVRGPRSRGSQLYLLQLLVVLVGLVLVVAGPWRAGILAIGVAFVVGALARSVVPIDHTGMLRVRGKAFDIFWMTTLGAALIVLAWVIPGQPG</sequence>
<reference evidence="4" key="1">
    <citation type="submission" date="2018-01" db="EMBL/GenBank/DDBJ databases">
        <authorList>
            <person name="Li J."/>
        </authorList>
    </citation>
    <scope>NUCLEOTIDE SEQUENCE [LARGE SCALE GENOMIC DNA]</scope>
    <source>
        <strain evidence="4">592</strain>
    </source>
</reference>
<keyword evidence="2" id="KW-0472">Membrane</keyword>
<feature type="transmembrane region" description="Helical" evidence="2">
    <location>
        <begin position="65"/>
        <end position="84"/>
    </location>
</feature>
<evidence type="ECO:0000313" key="3">
    <source>
        <dbReference type="EMBL" id="AWB94197.1"/>
    </source>
</evidence>
<accession>A0A2S0WS89</accession>
<protein>
    <submittedName>
        <fullName evidence="3">Uncharacterized protein</fullName>
    </submittedName>
</protein>
<dbReference type="InterPro" id="IPR021385">
    <property type="entry name" value="DUF3017"/>
</dbReference>
<evidence type="ECO:0000313" key="4">
    <source>
        <dbReference type="Proteomes" id="UP000244384"/>
    </source>
</evidence>
<feature type="transmembrane region" description="Helical" evidence="2">
    <location>
        <begin position="96"/>
        <end position="116"/>
    </location>
</feature>
<dbReference type="Proteomes" id="UP000244384">
    <property type="component" value="Chromosome"/>
</dbReference>
<name>A0A2S0WS89_9ACTN</name>
<gene>
    <name evidence="3" type="ORF">C3E78_14290</name>
</gene>
<feature type="transmembrane region" description="Helical" evidence="2">
    <location>
        <begin position="41"/>
        <end position="59"/>
    </location>
</feature>